<comment type="caution">
    <text evidence="2">The sequence shown here is derived from an EMBL/GenBank/DDBJ whole genome shotgun (WGS) entry which is preliminary data.</text>
</comment>
<reference evidence="2" key="1">
    <citation type="journal article" date="2021" name="Proc. Natl. Acad. Sci. U.S.A.">
        <title>Three genomes in the algal genus Volvox reveal the fate of a haploid sex-determining region after a transition to homothallism.</title>
        <authorList>
            <person name="Yamamoto K."/>
            <person name="Hamaji T."/>
            <person name="Kawai-Toyooka H."/>
            <person name="Matsuzaki R."/>
            <person name="Takahashi F."/>
            <person name="Nishimura Y."/>
            <person name="Kawachi M."/>
            <person name="Noguchi H."/>
            <person name="Minakuchi Y."/>
            <person name="Umen J.G."/>
            <person name="Toyoda A."/>
            <person name="Nozaki H."/>
        </authorList>
    </citation>
    <scope>NUCLEOTIDE SEQUENCE</scope>
    <source>
        <strain evidence="2">NIES-3786</strain>
    </source>
</reference>
<dbReference type="OrthoDB" id="151325at2759"/>
<name>A0A8J4CGB9_9CHLO</name>
<sequence>VCWCLCCTDMLQDIYQKMDVMQVMQENLRHKKGEDVARKLIQEISAVKDMQQIIHQKMNFVAQLAIEEFKYTIGKCSGSCQAGDFKEELQDYYDNQPAEEEYRYLRCMLLDVALPLAMVTGAHLFKYCWRAKMNMILELSNINHPRNGLLLCKGLEHAFDDSRICFLCESNDEGVPKFILELLDLSLENTTLWEYMKGYKLTKYKPHQFQEDDEPNVALLRTFGQLKGKALTFTNRKYPYKRCLAFQARQAVRRAREEGWLPDNWQPAAALTCASEEARERLDTWLNMAVEAPAPMSESTIIDDDDKSMRTEWGMGGTCPCRACYP</sequence>
<proteinExistence type="predicted"/>
<organism evidence="2 3">
    <name type="scientific">Volvox reticuliferus</name>
    <dbReference type="NCBI Taxonomy" id="1737510"/>
    <lineage>
        <taxon>Eukaryota</taxon>
        <taxon>Viridiplantae</taxon>
        <taxon>Chlorophyta</taxon>
        <taxon>core chlorophytes</taxon>
        <taxon>Chlorophyceae</taxon>
        <taxon>CS clade</taxon>
        <taxon>Chlamydomonadales</taxon>
        <taxon>Volvocaceae</taxon>
        <taxon>Volvox</taxon>
    </lineage>
</organism>
<evidence type="ECO:0000259" key="1">
    <source>
        <dbReference type="Pfam" id="PF13391"/>
    </source>
</evidence>
<protein>
    <recommendedName>
        <fullName evidence="1">HNH nuclease domain-containing protein</fullName>
    </recommendedName>
</protein>
<accession>A0A8J4CGB9</accession>
<keyword evidence="3" id="KW-1185">Reference proteome</keyword>
<dbReference type="Pfam" id="PF13391">
    <property type="entry name" value="HNH_2"/>
    <property type="match status" value="1"/>
</dbReference>
<dbReference type="AlphaFoldDB" id="A0A8J4CGB9"/>
<evidence type="ECO:0000313" key="2">
    <source>
        <dbReference type="EMBL" id="GIL79612.1"/>
    </source>
</evidence>
<dbReference type="Proteomes" id="UP000747110">
    <property type="component" value="Unassembled WGS sequence"/>
</dbReference>
<feature type="domain" description="HNH nuclease" evidence="1">
    <location>
        <begin position="107"/>
        <end position="166"/>
    </location>
</feature>
<feature type="non-terminal residue" evidence="2">
    <location>
        <position position="326"/>
    </location>
</feature>
<dbReference type="EMBL" id="BNCP01000016">
    <property type="protein sequence ID" value="GIL79612.1"/>
    <property type="molecule type" value="Genomic_DNA"/>
</dbReference>
<evidence type="ECO:0000313" key="3">
    <source>
        <dbReference type="Proteomes" id="UP000747110"/>
    </source>
</evidence>
<dbReference type="InterPro" id="IPR003615">
    <property type="entry name" value="HNH_nuc"/>
</dbReference>
<gene>
    <name evidence="2" type="ORF">Vretifemale_8877</name>
</gene>